<proteinExistence type="predicted"/>
<feature type="signal peptide" evidence="2">
    <location>
        <begin position="1"/>
        <end position="27"/>
    </location>
</feature>
<dbReference type="SMART" id="SM00912">
    <property type="entry name" value="Haemagg_act"/>
    <property type="match status" value="1"/>
</dbReference>
<dbReference type="InterPro" id="IPR011050">
    <property type="entry name" value="Pectin_lyase_fold/virulence"/>
</dbReference>
<feature type="region of interest" description="Disordered" evidence="1">
    <location>
        <begin position="762"/>
        <end position="814"/>
    </location>
</feature>
<dbReference type="PANTHER" id="PTHR12338:SF5">
    <property type="entry name" value="ANTIGEN 43-RELATED"/>
    <property type="match status" value="1"/>
</dbReference>
<evidence type="ECO:0000313" key="5">
    <source>
        <dbReference type="Proteomes" id="UP001596084"/>
    </source>
</evidence>
<dbReference type="NCBIfam" id="TIGR01901">
    <property type="entry name" value="adhes_NPXG"/>
    <property type="match status" value="1"/>
</dbReference>
<gene>
    <name evidence="4" type="ORF">ACFPP7_08915</name>
</gene>
<comment type="caution">
    <text evidence="4">The sequence shown here is derived from an EMBL/GenBank/DDBJ whole genome shotgun (WGS) entry which is preliminary data.</text>
</comment>
<dbReference type="InterPro" id="IPR012334">
    <property type="entry name" value="Pectin_lyas_fold"/>
</dbReference>
<organism evidence="4 5">
    <name type="scientific">Polaromonas jejuensis</name>
    <dbReference type="NCBI Taxonomy" id="457502"/>
    <lineage>
        <taxon>Bacteria</taxon>
        <taxon>Pseudomonadati</taxon>
        <taxon>Pseudomonadota</taxon>
        <taxon>Betaproteobacteria</taxon>
        <taxon>Burkholderiales</taxon>
        <taxon>Comamonadaceae</taxon>
        <taxon>Polaromonas</taxon>
    </lineage>
</organism>
<dbReference type="EMBL" id="JBHSMX010000012">
    <property type="protein sequence ID" value="MFC5521033.1"/>
    <property type="molecule type" value="Genomic_DNA"/>
</dbReference>
<feature type="domain" description="Filamentous haemagglutinin FhaB/tRNA nuclease CdiA-like TPS" evidence="3">
    <location>
        <begin position="32"/>
        <end position="144"/>
    </location>
</feature>
<dbReference type="Proteomes" id="UP001596084">
    <property type="component" value="Unassembled WGS sequence"/>
</dbReference>
<dbReference type="InterPro" id="IPR050909">
    <property type="entry name" value="Bact_Autotransporter_VF"/>
</dbReference>
<dbReference type="SUPFAM" id="SSF51126">
    <property type="entry name" value="Pectin lyase-like"/>
    <property type="match status" value="2"/>
</dbReference>
<evidence type="ECO:0000259" key="3">
    <source>
        <dbReference type="SMART" id="SM00912"/>
    </source>
</evidence>
<keyword evidence="5" id="KW-1185">Reference proteome</keyword>
<evidence type="ECO:0000256" key="2">
    <source>
        <dbReference type="SAM" id="SignalP"/>
    </source>
</evidence>
<keyword evidence="2" id="KW-0732">Signal</keyword>
<feature type="chain" id="PRO_5046792543" evidence="2">
    <location>
        <begin position="28"/>
        <end position="814"/>
    </location>
</feature>
<dbReference type="PANTHER" id="PTHR12338">
    <property type="entry name" value="AUTOTRANSPORTER"/>
    <property type="match status" value="1"/>
</dbReference>
<reference evidence="5" key="1">
    <citation type="journal article" date="2019" name="Int. J. Syst. Evol. Microbiol.">
        <title>The Global Catalogue of Microorganisms (GCM) 10K type strain sequencing project: providing services to taxonomists for standard genome sequencing and annotation.</title>
        <authorList>
            <consortium name="The Broad Institute Genomics Platform"/>
            <consortium name="The Broad Institute Genome Sequencing Center for Infectious Disease"/>
            <person name="Wu L."/>
            <person name="Ma J."/>
        </authorList>
    </citation>
    <scope>NUCLEOTIDE SEQUENCE [LARGE SCALE GENOMIC DNA]</scope>
    <source>
        <strain evidence="5">CGMCC 4.7277</strain>
    </source>
</reference>
<sequence length="814" mass="80057">MHPHFKRQSLSLLAAALFTATSTQLFAQSLPAGALPTGWSVASGNVSIAQNGTTLNINQATPQALVNFSTFNVGSGALVNIRQLNSSSALLARTTGGDPSQIYGQIKANGALWLINPAGIMVGAGARIDVGSFIVSTLNVSDSDFLAGRLTFKAGGTPGELRNAGTINAASGGSIYLVGPKVSNTGTLNAPNGEVLLAAGQTVQLVDTGTPGVSVAITGVPGEVRNLGRITAEAGRIGLAAGLIANSGSINASSVVREGGRIFLRASGDLATSATSDISANGRSGGQVVLYADGAAHIDGNVSATGSTGPGGYVDTSGRRMLDVVNAPVVGRGGEWHIDPLDIEIVAAGPDRAVTSGNAIVSTETGAQISAGTIVTQLDLGTNVSITTGSPTTALGDITVSAGINKTGNVDSALTLNASNNIIINAPITSSNSKLALNLKSNYQGNSPVMTGHAVQLNANIDLNGGALNVSEGTMGAPNGTLNVAAGGSVYLNQATSTLNAATVNVLTGGSLYLAGAGASVSGILNNSGTIVKNGAGSTSLSLANLAGGTVQVNQGELDAGLSASNPNNGAIVLQAGATLGSGQADLYNNGSISGSGVIALGGSATLFNNGTVSPGTSAALGRLTVQGNYKQGSTGVLNIKLSGTGSSQFDLLDIDGSAGLGGTLNLSTLGTFASASGAFADIVFARSPSNSGAFSQVNLPPASSSNGGPIFSVSYPGSGNSAARVTAAFAPALGTASGPIASALNSTVNIINSILSSPIGPSPLTSSGPQIGTAGGSATDNQKSAKDDGKPSSKAQDEKLIAKTDPVKKMYCN</sequence>
<dbReference type="RefSeq" id="WP_068833685.1">
    <property type="nucleotide sequence ID" value="NZ_JBHSMX010000012.1"/>
</dbReference>
<name>A0ABW0Q957_9BURK</name>
<evidence type="ECO:0000313" key="4">
    <source>
        <dbReference type="EMBL" id="MFC5521033.1"/>
    </source>
</evidence>
<evidence type="ECO:0000256" key="1">
    <source>
        <dbReference type="SAM" id="MobiDB-lite"/>
    </source>
</evidence>
<dbReference type="InterPro" id="IPR008638">
    <property type="entry name" value="FhaB/CdiA-like_TPS"/>
</dbReference>
<dbReference type="Gene3D" id="2.160.20.10">
    <property type="entry name" value="Single-stranded right-handed beta-helix, Pectin lyase-like"/>
    <property type="match status" value="1"/>
</dbReference>
<protein>
    <submittedName>
        <fullName evidence="4">Filamentous hemagglutinin N-terminal domain-containing protein</fullName>
    </submittedName>
</protein>
<accession>A0ABW0Q957</accession>
<feature type="compositionally biased region" description="Basic and acidic residues" evidence="1">
    <location>
        <begin position="784"/>
        <end position="814"/>
    </location>
</feature>
<dbReference type="Pfam" id="PF05860">
    <property type="entry name" value="TPS"/>
    <property type="match status" value="1"/>
</dbReference>